<keyword evidence="9" id="KW-1185">Reference proteome</keyword>
<dbReference type="InterPro" id="IPR029063">
    <property type="entry name" value="SAM-dependent_MTases_sf"/>
</dbReference>
<keyword evidence="2 5" id="KW-0489">Methyltransferase</keyword>
<feature type="binding site" evidence="6">
    <location>
        <position position="121"/>
    </location>
    <ligand>
        <name>S-adenosyl-L-methionine</name>
        <dbReference type="ChEBI" id="CHEBI:59789"/>
    </ligand>
</feature>
<dbReference type="SUPFAM" id="SSF47757">
    <property type="entry name" value="Chemotaxis receptor methyltransferase CheR, N-terminal domain"/>
    <property type="match status" value="1"/>
</dbReference>
<dbReference type="PANTHER" id="PTHR24422">
    <property type="entry name" value="CHEMOTAXIS PROTEIN METHYLTRANSFERASE"/>
    <property type="match status" value="1"/>
</dbReference>
<evidence type="ECO:0000256" key="2">
    <source>
        <dbReference type="ARBA" id="ARBA00022603"/>
    </source>
</evidence>
<feature type="domain" description="CheR-type methyltransferase" evidence="7">
    <location>
        <begin position="9"/>
        <end position="278"/>
    </location>
</feature>
<comment type="catalytic activity">
    <reaction evidence="1 5">
        <text>L-glutamyl-[protein] + S-adenosyl-L-methionine = [protein]-L-glutamate 5-O-methyl ester + S-adenosyl-L-homocysteine</text>
        <dbReference type="Rhea" id="RHEA:24452"/>
        <dbReference type="Rhea" id="RHEA-COMP:10208"/>
        <dbReference type="Rhea" id="RHEA-COMP:10311"/>
        <dbReference type="ChEBI" id="CHEBI:29973"/>
        <dbReference type="ChEBI" id="CHEBI:57856"/>
        <dbReference type="ChEBI" id="CHEBI:59789"/>
        <dbReference type="ChEBI" id="CHEBI:82795"/>
        <dbReference type="EC" id="2.1.1.80"/>
    </reaction>
</comment>
<feature type="binding site" evidence="6">
    <location>
        <position position="90"/>
    </location>
    <ligand>
        <name>S-adenosyl-L-methionine</name>
        <dbReference type="ChEBI" id="CHEBI:59789"/>
    </ligand>
</feature>
<evidence type="ECO:0000313" key="9">
    <source>
        <dbReference type="Proteomes" id="UP000464524"/>
    </source>
</evidence>
<dbReference type="PROSITE" id="PS50123">
    <property type="entry name" value="CHER"/>
    <property type="match status" value="1"/>
</dbReference>
<evidence type="ECO:0000256" key="4">
    <source>
        <dbReference type="ARBA" id="ARBA00022691"/>
    </source>
</evidence>
<dbReference type="PIRSF" id="PIRSF000410">
    <property type="entry name" value="CheR"/>
    <property type="match status" value="1"/>
</dbReference>
<dbReference type="SUPFAM" id="SSF53335">
    <property type="entry name" value="S-adenosyl-L-methionine-dependent methyltransferases"/>
    <property type="match status" value="1"/>
</dbReference>
<dbReference type="InterPro" id="IPR036804">
    <property type="entry name" value="CheR_N_sf"/>
</dbReference>
<keyword evidence="3 5" id="KW-0808">Transferase</keyword>
<name>A0A857JG54_9ALTE</name>
<dbReference type="RefSeq" id="WP_160178495.1">
    <property type="nucleotide sequence ID" value="NZ_CP047656.1"/>
</dbReference>
<dbReference type="PRINTS" id="PR00996">
    <property type="entry name" value="CHERMTFRASE"/>
</dbReference>
<evidence type="ECO:0000256" key="6">
    <source>
        <dbReference type="PIRSR" id="PIRSR000410-1"/>
    </source>
</evidence>
<dbReference type="InterPro" id="IPR050903">
    <property type="entry name" value="Bact_Chemotaxis_MeTrfase"/>
</dbReference>
<dbReference type="SMART" id="SM00138">
    <property type="entry name" value="MeTrc"/>
    <property type="match status" value="1"/>
</dbReference>
<reference evidence="8 9" key="1">
    <citation type="submission" date="2019-12" db="EMBL/GenBank/DDBJ databases">
        <title>Genome sequencing and assembly of endphytes of Porphyra tenera.</title>
        <authorList>
            <person name="Park J.M."/>
            <person name="Shin R."/>
            <person name="Jo S.H."/>
        </authorList>
    </citation>
    <scope>NUCLEOTIDE SEQUENCE [LARGE SCALE GENOMIC DNA]</scope>
    <source>
        <strain evidence="8 9">GPM4</strain>
    </source>
</reference>
<protein>
    <recommendedName>
        <fullName evidence="5">Chemotaxis protein methyltransferase</fullName>
        <ecNumber evidence="5">2.1.1.80</ecNumber>
    </recommendedName>
</protein>
<dbReference type="InterPro" id="IPR022642">
    <property type="entry name" value="CheR_C"/>
</dbReference>
<sequence>MASNIGGSAAKQEFAFSHRDFQQIRGILYKKTGIQLADSKDSMVYSRLARRLRALKLPNFTAYLRYLATHENEEQHFINALTTNLTSFFREPHHFPVLKRYLQEMPNSRRIWCAASSTGEEPYSIAMTVAETYGRFDVPIEIIASDIDSKVLQTARDGIYPIERIEGLSLEQKKRFFQKGTGCNAGKVRVVPELAKMVSFTQLNLTAKEWQIPAPIDVIFCRNVMIYFDKDTQIRILERMVSMMSKKGIYVAGHSENFAAAEHVVKLLGKTVYKPVKRSV</sequence>
<dbReference type="KEGG" id="pmes:FX988_00866"/>
<evidence type="ECO:0000256" key="5">
    <source>
        <dbReference type="PIRNR" id="PIRNR000410"/>
    </source>
</evidence>
<evidence type="ECO:0000256" key="3">
    <source>
        <dbReference type="ARBA" id="ARBA00022679"/>
    </source>
</evidence>
<keyword evidence="4 5" id="KW-0949">S-adenosyl-L-methionine</keyword>
<feature type="binding site" evidence="6">
    <location>
        <position position="86"/>
    </location>
    <ligand>
        <name>S-adenosyl-L-methionine</name>
        <dbReference type="ChEBI" id="CHEBI:59789"/>
    </ligand>
</feature>
<dbReference type="InterPro" id="IPR022641">
    <property type="entry name" value="CheR_N"/>
</dbReference>
<dbReference type="GO" id="GO:0032259">
    <property type="term" value="P:methylation"/>
    <property type="evidence" value="ECO:0007669"/>
    <property type="project" value="UniProtKB-KW"/>
</dbReference>
<evidence type="ECO:0000313" key="8">
    <source>
        <dbReference type="EMBL" id="QHJ10646.1"/>
    </source>
</evidence>
<dbReference type="InterPro" id="IPR000780">
    <property type="entry name" value="CheR_MeTrfase"/>
</dbReference>
<evidence type="ECO:0000256" key="1">
    <source>
        <dbReference type="ARBA" id="ARBA00001541"/>
    </source>
</evidence>
<evidence type="ECO:0000259" key="7">
    <source>
        <dbReference type="PROSITE" id="PS50123"/>
    </source>
</evidence>
<feature type="binding site" evidence="6">
    <location>
        <position position="84"/>
    </location>
    <ligand>
        <name>S-adenosyl-L-methionine</name>
        <dbReference type="ChEBI" id="CHEBI:59789"/>
    </ligand>
</feature>
<dbReference type="Gene3D" id="1.10.155.10">
    <property type="entry name" value="Chemotaxis receptor methyltransferase CheR, N-terminal domain"/>
    <property type="match status" value="1"/>
</dbReference>
<feature type="binding site" evidence="6">
    <location>
        <position position="146"/>
    </location>
    <ligand>
        <name>S-adenosyl-L-methionine</name>
        <dbReference type="ChEBI" id="CHEBI:59789"/>
    </ligand>
</feature>
<dbReference type="Pfam" id="PF03705">
    <property type="entry name" value="CheR_N"/>
    <property type="match status" value="1"/>
</dbReference>
<dbReference type="Proteomes" id="UP000464524">
    <property type="component" value="Chromosome"/>
</dbReference>
<dbReference type="AlphaFoldDB" id="A0A857JG54"/>
<feature type="binding site" evidence="6">
    <location>
        <begin position="222"/>
        <end position="223"/>
    </location>
    <ligand>
        <name>S-adenosyl-L-methionine</name>
        <dbReference type="ChEBI" id="CHEBI:59789"/>
    </ligand>
</feature>
<dbReference type="EC" id="2.1.1.80" evidence="5"/>
<feature type="binding site" evidence="6">
    <location>
        <begin position="204"/>
        <end position="205"/>
    </location>
    <ligand>
        <name>S-adenosyl-L-methionine</name>
        <dbReference type="ChEBI" id="CHEBI:59789"/>
    </ligand>
</feature>
<dbReference type="PANTHER" id="PTHR24422:SF19">
    <property type="entry name" value="CHEMOTAXIS PROTEIN METHYLTRANSFERASE"/>
    <property type="match status" value="1"/>
</dbReference>
<comment type="function">
    <text evidence="5">Methylation of the membrane-bound methyl-accepting chemotaxis proteins (MCP) to form gamma-glutamyl methyl ester residues in MCP.</text>
</comment>
<dbReference type="GO" id="GO:0008983">
    <property type="term" value="F:protein-glutamate O-methyltransferase activity"/>
    <property type="evidence" value="ECO:0007669"/>
    <property type="project" value="UniProtKB-EC"/>
</dbReference>
<dbReference type="InterPro" id="IPR026024">
    <property type="entry name" value="Chemotaxis_MeTrfase_CheR"/>
</dbReference>
<proteinExistence type="predicted"/>
<dbReference type="EMBL" id="CP047656">
    <property type="protein sequence ID" value="QHJ10646.1"/>
    <property type="molecule type" value="Genomic_DNA"/>
</dbReference>
<gene>
    <name evidence="8" type="ORF">FX988_00866</name>
</gene>
<dbReference type="Pfam" id="PF01739">
    <property type="entry name" value="CheR"/>
    <property type="match status" value="1"/>
</dbReference>
<dbReference type="OrthoDB" id="9816309at2"/>
<organism evidence="8 9">
    <name type="scientific">Paraglaciecola mesophila</name>
    <dbReference type="NCBI Taxonomy" id="197222"/>
    <lineage>
        <taxon>Bacteria</taxon>
        <taxon>Pseudomonadati</taxon>
        <taxon>Pseudomonadota</taxon>
        <taxon>Gammaproteobacteria</taxon>
        <taxon>Alteromonadales</taxon>
        <taxon>Alteromonadaceae</taxon>
        <taxon>Paraglaciecola</taxon>
    </lineage>
</organism>
<accession>A0A857JG54</accession>
<dbReference type="Gene3D" id="3.40.50.150">
    <property type="entry name" value="Vaccinia Virus protein VP39"/>
    <property type="match status" value="1"/>
</dbReference>